<dbReference type="Gene3D" id="3.60.21.70">
    <property type="entry name" value="PhoD-like phosphatase"/>
    <property type="match status" value="1"/>
</dbReference>
<name>F0SJK7_RUBBR</name>
<proteinExistence type="predicted"/>
<evidence type="ECO:0000313" key="5">
    <source>
        <dbReference type="Proteomes" id="UP000006860"/>
    </source>
</evidence>
<dbReference type="EMBL" id="CP002546">
    <property type="protein sequence ID" value="ADY60819.1"/>
    <property type="molecule type" value="Genomic_DNA"/>
</dbReference>
<dbReference type="OrthoDB" id="224727at2"/>
<evidence type="ECO:0000256" key="1">
    <source>
        <dbReference type="SAM" id="SignalP"/>
    </source>
</evidence>
<dbReference type="RefSeq" id="WP_013629540.1">
    <property type="nucleotide sequence ID" value="NC_015174.1"/>
</dbReference>
<reference evidence="5" key="1">
    <citation type="submission" date="2011-02" db="EMBL/GenBank/DDBJ databases">
        <title>The complete genome of Planctomyces brasiliensis DSM 5305.</title>
        <authorList>
            <person name="Lucas S."/>
            <person name="Copeland A."/>
            <person name="Lapidus A."/>
            <person name="Bruce D."/>
            <person name="Goodwin L."/>
            <person name="Pitluck S."/>
            <person name="Kyrpides N."/>
            <person name="Mavromatis K."/>
            <person name="Pagani I."/>
            <person name="Ivanova N."/>
            <person name="Ovchinnikova G."/>
            <person name="Lu M."/>
            <person name="Detter J.C."/>
            <person name="Han C."/>
            <person name="Land M."/>
            <person name="Hauser L."/>
            <person name="Markowitz V."/>
            <person name="Cheng J.-F."/>
            <person name="Hugenholtz P."/>
            <person name="Woyke T."/>
            <person name="Wu D."/>
            <person name="Tindall B."/>
            <person name="Pomrenke H.G."/>
            <person name="Brambilla E."/>
            <person name="Klenk H.-P."/>
            <person name="Eisen J.A."/>
        </authorList>
    </citation>
    <scope>NUCLEOTIDE SEQUENCE [LARGE SCALE GENOMIC DNA]</scope>
    <source>
        <strain evidence="5">ATCC 49424 / DSM 5305 / JCM 21570 / NBRC 103401 / IFAM 1448</strain>
    </source>
</reference>
<evidence type="ECO:0000259" key="2">
    <source>
        <dbReference type="Pfam" id="PF09423"/>
    </source>
</evidence>
<dbReference type="SUPFAM" id="SSF56300">
    <property type="entry name" value="Metallo-dependent phosphatases"/>
    <property type="match status" value="1"/>
</dbReference>
<dbReference type="InterPro" id="IPR038607">
    <property type="entry name" value="PhoD-like_sf"/>
</dbReference>
<gene>
    <name evidence="4" type="ordered locus">Plabr_3222</name>
</gene>
<dbReference type="Pfam" id="PF25077">
    <property type="entry name" value="DUF7800"/>
    <property type="match status" value="1"/>
</dbReference>
<protein>
    <submittedName>
        <fullName evidence="4">Secreted alkaline phosphatase</fullName>
    </submittedName>
</protein>
<accession>F0SJK7</accession>
<dbReference type="HOGENOM" id="CLU_437351_0_0_0"/>
<dbReference type="AlphaFoldDB" id="F0SJK7"/>
<feature type="domain" description="DUF7800" evidence="3">
    <location>
        <begin position="38"/>
        <end position="120"/>
    </location>
</feature>
<feature type="domain" description="PhoD-like phosphatase metallophosphatase" evidence="2">
    <location>
        <begin position="382"/>
        <end position="528"/>
    </location>
</feature>
<sequence length="625" mass="70006">MIRAGLCAMLIMATLQPVYAQERWPDPIANEVIPYETAGLTHGPLMGRVTADSVRMWLRTRESAAGTVRFGKHLPLDVDSPDTRTIAFETTAAGDNIATIDLTDLMPATRYYYAVELNDALADVRIDFHDDWPSIRTLPDETTTIDDEHNPLRKFNVRFGVGHCASQAPVESGGQYGSPPVYDTMVREHADELDFALVNGDVIYEAERDGTIDGVRENYRLYFSRGRSFGRLFRNVPALFTFDDHDVGWDIHGCGQVGLRKDAAHLIRDFGLTAYEDYLAWANYDGPQKGRIRLGTGTIDASTGILKDPSADFSNLDPATVSTIHLGAYTRGEKGTRRVGDDKAPKNVGVYALEEVVGPHELRLSPAPKTDEELTYSIGTHHYYDWQVGNCHFFALDTRGERSLPNRQDRADKNAFLLGETQRKWLFDTLEASPAEFIFLISPDPWMIYHTAAHVRDEPEAVKDDKGDGFPSFLHERNLLIDFLDKQNRPVLIFTGDVHASASVQISDNVWEMMCGPLGSTGHPLATLGNPPSGGEWESYDRKVDVRWVSPFPNNVKYFRQRNTFYGVVQVNNVMRVAAPSGQQPQFYAYDTPTVTVRWHDGYTGRLVYAETISAARNTAAQKEE</sequence>
<dbReference type="PANTHER" id="PTHR43606:SF2">
    <property type="entry name" value="ALKALINE PHOSPHATASE FAMILY PROTEIN (AFU_ORTHOLOGUE AFUA_5G03860)"/>
    <property type="match status" value="1"/>
</dbReference>
<organism evidence="4 5">
    <name type="scientific">Rubinisphaera brasiliensis (strain ATCC 49424 / DSM 5305 / JCM 21570 / IAM 15109 / NBRC 103401 / IFAM 1448)</name>
    <name type="common">Planctomyces brasiliensis</name>
    <dbReference type="NCBI Taxonomy" id="756272"/>
    <lineage>
        <taxon>Bacteria</taxon>
        <taxon>Pseudomonadati</taxon>
        <taxon>Planctomycetota</taxon>
        <taxon>Planctomycetia</taxon>
        <taxon>Planctomycetales</taxon>
        <taxon>Planctomycetaceae</taxon>
        <taxon>Rubinisphaera</taxon>
    </lineage>
</organism>
<dbReference type="PANTHER" id="PTHR43606">
    <property type="entry name" value="PHOSPHATASE, PUTATIVE (AFU_ORTHOLOGUE AFUA_6G08710)-RELATED"/>
    <property type="match status" value="1"/>
</dbReference>
<evidence type="ECO:0000313" key="4">
    <source>
        <dbReference type="EMBL" id="ADY60819.1"/>
    </source>
</evidence>
<dbReference type="STRING" id="756272.Plabr_3222"/>
<keyword evidence="1" id="KW-0732">Signal</keyword>
<dbReference type="Pfam" id="PF09423">
    <property type="entry name" value="PhoD"/>
    <property type="match status" value="1"/>
</dbReference>
<dbReference type="KEGG" id="pbs:Plabr_3222"/>
<feature type="signal peptide" evidence="1">
    <location>
        <begin position="1"/>
        <end position="20"/>
    </location>
</feature>
<dbReference type="Proteomes" id="UP000006860">
    <property type="component" value="Chromosome"/>
</dbReference>
<evidence type="ECO:0000259" key="3">
    <source>
        <dbReference type="Pfam" id="PF25077"/>
    </source>
</evidence>
<feature type="chain" id="PRO_5005675165" evidence="1">
    <location>
        <begin position="21"/>
        <end position="625"/>
    </location>
</feature>
<keyword evidence="5" id="KW-1185">Reference proteome</keyword>
<dbReference type="InterPro" id="IPR056702">
    <property type="entry name" value="DUF7800"/>
</dbReference>
<dbReference type="InterPro" id="IPR029052">
    <property type="entry name" value="Metallo-depent_PP-like"/>
</dbReference>
<dbReference type="InterPro" id="IPR018946">
    <property type="entry name" value="PhoD-like_MPP"/>
</dbReference>
<dbReference type="eggNOG" id="COG3540">
    <property type="taxonomic scope" value="Bacteria"/>
</dbReference>
<dbReference type="InterPro" id="IPR052900">
    <property type="entry name" value="Phospholipid_Metab_Enz"/>
</dbReference>